<evidence type="ECO:0000256" key="1">
    <source>
        <dbReference type="SAM" id="MobiDB-lite"/>
    </source>
</evidence>
<reference evidence="2" key="1">
    <citation type="journal article" date="2022" name="Front. Genet.">
        <title>Chromosome-Scale Assembly of the Dendrobium nobile Genome Provides Insights Into the Molecular Mechanism of the Biosynthesis of the Medicinal Active Ingredient of Dendrobium.</title>
        <authorList>
            <person name="Xu Q."/>
            <person name="Niu S.-C."/>
            <person name="Li K.-L."/>
            <person name="Zheng P.-J."/>
            <person name="Zhang X.-J."/>
            <person name="Jia Y."/>
            <person name="Liu Y."/>
            <person name="Niu Y.-X."/>
            <person name="Yu L.-H."/>
            <person name="Chen D.-F."/>
            <person name="Zhang G.-Q."/>
        </authorList>
    </citation>
    <scope>NUCLEOTIDE SEQUENCE</scope>
    <source>
        <tissue evidence="2">Leaf</tissue>
    </source>
</reference>
<feature type="compositionally biased region" description="Basic and acidic residues" evidence="1">
    <location>
        <begin position="13"/>
        <end position="25"/>
    </location>
</feature>
<evidence type="ECO:0000313" key="2">
    <source>
        <dbReference type="EMBL" id="KAI0519574.1"/>
    </source>
</evidence>
<dbReference type="EMBL" id="JAGYWB010000006">
    <property type="protein sequence ID" value="KAI0519574.1"/>
    <property type="molecule type" value="Genomic_DNA"/>
</dbReference>
<keyword evidence="3" id="KW-1185">Reference proteome</keyword>
<comment type="caution">
    <text evidence="2">The sequence shown here is derived from an EMBL/GenBank/DDBJ whole genome shotgun (WGS) entry which is preliminary data.</text>
</comment>
<accession>A0A8T3BVZ5</accession>
<sequence>MGFRNCGEGGDGAVRRRAERNREETEFHELHFSCLDRELQRRQNGGVRSVRMGFVRLGFSSEREREKGLRDWIFCEGCVVRTGRRRVTAWGLLMRPREEGRLDFSRELRGRSVLCV</sequence>
<evidence type="ECO:0000313" key="3">
    <source>
        <dbReference type="Proteomes" id="UP000829196"/>
    </source>
</evidence>
<proteinExistence type="predicted"/>
<gene>
    <name evidence="2" type="ORF">KFK09_007025</name>
</gene>
<protein>
    <submittedName>
        <fullName evidence="2">Uncharacterized protein</fullName>
    </submittedName>
</protein>
<organism evidence="2 3">
    <name type="scientific">Dendrobium nobile</name>
    <name type="common">Orchid</name>
    <dbReference type="NCBI Taxonomy" id="94219"/>
    <lineage>
        <taxon>Eukaryota</taxon>
        <taxon>Viridiplantae</taxon>
        <taxon>Streptophyta</taxon>
        <taxon>Embryophyta</taxon>
        <taxon>Tracheophyta</taxon>
        <taxon>Spermatophyta</taxon>
        <taxon>Magnoliopsida</taxon>
        <taxon>Liliopsida</taxon>
        <taxon>Asparagales</taxon>
        <taxon>Orchidaceae</taxon>
        <taxon>Epidendroideae</taxon>
        <taxon>Malaxideae</taxon>
        <taxon>Dendrobiinae</taxon>
        <taxon>Dendrobium</taxon>
    </lineage>
</organism>
<dbReference type="AlphaFoldDB" id="A0A8T3BVZ5"/>
<dbReference type="Proteomes" id="UP000829196">
    <property type="component" value="Unassembled WGS sequence"/>
</dbReference>
<feature type="region of interest" description="Disordered" evidence="1">
    <location>
        <begin position="1"/>
        <end position="25"/>
    </location>
</feature>
<name>A0A8T3BVZ5_DENNO</name>